<dbReference type="RefSeq" id="WP_062660544.1">
    <property type="nucleotide sequence ID" value="NZ_FIZX01000001.1"/>
</dbReference>
<reference evidence="2" key="1">
    <citation type="submission" date="2016-02" db="EMBL/GenBank/DDBJ databases">
        <authorList>
            <person name="Rodrigo-Torres Lidia"/>
            <person name="Arahal R.David."/>
        </authorList>
    </citation>
    <scope>NUCLEOTIDE SEQUENCE [LARGE SCALE GENOMIC DNA]</scope>
    <source>
        <strain evidence="2">CECT 9029</strain>
    </source>
</reference>
<dbReference type="EMBL" id="FIZX01000001">
    <property type="protein sequence ID" value="CZF77172.1"/>
    <property type="molecule type" value="Genomic_DNA"/>
</dbReference>
<dbReference type="NCBIfam" id="TIGR02646">
    <property type="entry name" value="retron system putative HNH endonuclease"/>
    <property type="match status" value="1"/>
</dbReference>
<dbReference type="STRING" id="1796497.GCE9029_00051"/>
<organism evidence="1 2">
    <name type="scientific">Grimontia celer</name>
    <dbReference type="NCBI Taxonomy" id="1796497"/>
    <lineage>
        <taxon>Bacteria</taxon>
        <taxon>Pseudomonadati</taxon>
        <taxon>Pseudomonadota</taxon>
        <taxon>Gammaproteobacteria</taxon>
        <taxon>Vibrionales</taxon>
        <taxon>Vibrionaceae</taxon>
        <taxon>Grimontia</taxon>
    </lineage>
</organism>
<evidence type="ECO:0008006" key="3">
    <source>
        <dbReference type="Google" id="ProtNLM"/>
    </source>
</evidence>
<keyword evidence="2" id="KW-1185">Reference proteome</keyword>
<name>A0A128ERI2_9GAMM</name>
<dbReference type="InterPro" id="IPR013467">
    <property type="entry name" value="HNH78-like"/>
</dbReference>
<sequence length="228" mass="26223">MHKLNRGNTEAPQCLSDYDHNTQTWDDFGGECKKRLRAALAQMQGIPGVTTEDASEYGVRCAYCEDAIHHAGHIEHFRRKNRNHFPELTFEWNNLFLACGSNDHCGHYKDRRGADAYNPDNLIKPDVEDPEDYLYFHSSGEVRPRVGIDANKELKANETIRVFGLKDQTLTSSRARALKTYKEKMLDELDEIANWEPELIAEYIQQEIENTQWQAFSTTIKHFLAGAC</sequence>
<dbReference type="Proteomes" id="UP000071641">
    <property type="component" value="Unassembled WGS sequence"/>
</dbReference>
<dbReference type="OrthoDB" id="4427988at2"/>
<protein>
    <recommendedName>
        <fullName evidence="3">TIGR02646 family protein</fullName>
    </recommendedName>
</protein>
<evidence type="ECO:0000313" key="2">
    <source>
        <dbReference type="Proteomes" id="UP000071641"/>
    </source>
</evidence>
<gene>
    <name evidence="1" type="ORF">GCE9029_00051</name>
</gene>
<proteinExistence type="predicted"/>
<evidence type="ECO:0000313" key="1">
    <source>
        <dbReference type="EMBL" id="CZF77172.1"/>
    </source>
</evidence>
<accession>A0A128ERI2</accession>
<dbReference type="AlphaFoldDB" id="A0A128ERI2"/>